<dbReference type="EMBL" id="LT559118">
    <property type="protein sequence ID" value="SBO91285.1"/>
    <property type="molecule type" value="Genomic_DNA"/>
</dbReference>
<accession>A0A1M4DXJ2</accession>
<evidence type="ECO:0000313" key="1">
    <source>
        <dbReference type="EMBL" id="SBO91285.1"/>
    </source>
</evidence>
<protein>
    <submittedName>
        <fullName evidence="1">Uncharacterized protein</fullName>
    </submittedName>
</protein>
<gene>
    <name evidence="1" type="ORF">BN4615_P799</name>
</gene>
<sequence>MGPTPRGSRCVVQQAPGVAQTKSCWFSLRDQLIQRHHI</sequence>
<organism evidence="1">
    <name type="scientific">Nonomuraea gerenzanensis</name>
    <dbReference type="NCBI Taxonomy" id="93944"/>
    <lineage>
        <taxon>Bacteria</taxon>
        <taxon>Bacillati</taxon>
        <taxon>Actinomycetota</taxon>
        <taxon>Actinomycetes</taxon>
        <taxon>Streptosporangiales</taxon>
        <taxon>Streptosporangiaceae</taxon>
        <taxon>Nonomuraea</taxon>
    </lineage>
</organism>
<reference evidence="1" key="1">
    <citation type="submission" date="2016-04" db="EMBL/GenBank/DDBJ databases">
        <authorList>
            <person name="Evans L.H."/>
            <person name="Alamgir A."/>
            <person name="Owens N."/>
            <person name="Weber N.D."/>
            <person name="Virtaneva K."/>
            <person name="Barbian K."/>
            <person name="Babar A."/>
            <person name="Rosenke K."/>
        </authorList>
    </citation>
    <scope>NUCLEOTIDE SEQUENCE</scope>
    <source>
        <strain evidence="1">Nono1</strain>
    </source>
</reference>
<proteinExistence type="predicted"/>
<name>A0A1M4DXJ2_9ACTN</name>
<dbReference type="AlphaFoldDB" id="A0A1M4DXJ2"/>